<dbReference type="InterPro" id="IPR047928">
    <property type="entry name" value="Perm_prefix_1"/>
</dbReference>
<feature type="transmembrane region" description="Helical" evidence="1">
    <location>
        <begin position="190"/>
        <end position="211"/>
    </location>
</feature>
<dbReference type="NCBIfam" id="NF038403">
    <property type="entry name" value="perm_prefix_1"/>
    <property type="match status" value="1"/>
</dbReference>
<keyword evidence="3" id="KW-1185">Reference proteome</keyword>
<evidence type="ECO:0000313" key="3">
    <source>
        <dbReference type="Proteomes" id="UP001499967"/>
    </source>
</evidence>
<gene>
    <name evidence="2" type="ORF">GCM10009559_45670</name>
</gene>
<feature type="transmembrane region" description="Helical" evidence="1">
    <location>
        <begin position="155"/>
        <end position="178"/>
    </location>
</feature>
<evidence type="ECO:0000313" key="2">
    <source>
        <dbReference type="EMBL" id="GAA0946929.1"/>
    </source>
</evidence>
<proteinExistence type="predicted"/>
<comment type="caution">
    <text evidence="2">The sequence shown here is derived from an EMBL/GenBank/DDBJ whole genome shotgun (WGS) entry which is preliminary data.</text>
</comment>
<dbReference type="EMBL" id="BAAAHP010000134">
    <property type="protein sequence ID" value="GAA0946929.1"/>
    <property type="molecule type" value="Genomic_DNA"/>
</dbReference>
<dbReference type="Proteomes" id="UP001499967">
    <property type="component" value="Unassembled WGS sequence"/>
</dbReference>
<dbReference type="RefSeq" id="WP_343943552.1">
    <property type="nucleotide sequence ID" value="NZ_BAAAHP010000134.1"/>
</dbReference>
<keyword evidence="1" id="KW-1133">Transmembrane helix</keyword>
<feature type="transmembrane region" description="Helical" evidence="1">
    <location>
        <begin position="85"/>
        <end position="106"/>
    </location>
</feature>
<accession>A0ABN1QT71</accession>
<organism evidence="2 3">
    <name type="scientific">Pseudonocardia zijingensis</name>
    <dbReference type="NCBI Taxonomy" id="153376"/>
    <lineage>
        <taxon>Bacteria</taxon>
        <taxon>Bacillati</taxon>
        <taxon>Actinomycetota</taxon>
        <taxon>Actinomycetes</taxon>
        <taxon>Pseudonocardiales</taxon>
        <taxon>Pseudonocardiaceae</taxon>
        <taxon>Pseudonocardia</taxon>
    </lineage>
</organism>
<keyword evidence="1" id="KW-0472">Membrane</keyword>
<name>A0ABN1QT71_9PSEU</name>
<reference evidence="2 3" key="1">
    <citation type="journal article" date="2019" name="Int. J. Syst. Evol. Microbiol.">
        <title>The Global Catalogue of Microorganisms (GCM) 10K type strain sequencing project: providing services to taxonomists for standard genome sequencing and annotation.</title>
        <authorList>
            <consortium name="The Broad Institute Genomics Platform"/>
            <consortium name="The Broad Institute Genome Sequencing Center for Infectious Disease"/>
            <person name="Wu L."/>
            <person name="Ma J."/>
        </authorList>
    </citation>
    <scope>NUCLEOTIDE SEQUENCE [LARGE SCALE GENOMIC DNA]</scope>
    <source>
        <strain evidence="2 3">JCM 11117</strain>
    </source>
</reference>
<evidence type="ECO:0000256" key="1">
    <source>
        <dbReference type="SAM" id="Phobius"/>
    </source>
</evidence>
<protein>
    <submittedName>
        <fullName evidence="2">Uncharacterized protein</fullName>
    </submittedName>
</protein>
<feature type="transmembrane region" description="Helical" evidence="1">
    <location>
        <begin position="126"/>
        <end position="143"/>
    </location>
</feature>
<keyword evidence="1" id="KW-0812">Transmembrane</keyword>
<sequence length="232" mass="23810">MTAAPDLVAAHVAELDRALRGPAAAKRSMLTEVRHGLADAVADHRERGLDERRAAAAAVHDFGPVHAVAPLMQEELTARQGRRTALLLAVVFPAELLAWDVLWWTGHGWSQPPTTQVMALARAVDALSVLVAATALVLLLATFRRAPLPGRVTGATGLLAVLGVAGCGGLSVVMNLLSSHPAGPAGPVPPAVGVVGAATLVVVVLVTRSAVRALRSARAARGSDQGAHPKVG</sequence>